<gene>
    <name evidence="1" type="ORF">GGQ74_001626</name>
</gene>
<evidence type="ECO:0000313" key="1">
    <source>
        <dbReference type="EMBL" id="NJB67953.1"/>
    </source>
</evidence>
<sequence length="249" mass="26413">MIAAICACLSPDDILRKSPLLADCARRACMAVRDTLPAAQHIAIADTPDVADMLAAHGMDAHIAIPSPEAPGFLPPGGHEALRLATGQDILVTDLRSPRLDAAHVALALERFAAMADEADMLVSATQPEDHPCQGFTARMADGSPALAPRGQGGFGFDIRRHHVPQGAPWREDAATGLVLNAETGEVVAGRQQFPTIHAPDGALVIIRASAVERAMAAPHTLRVAVIEFPRACRPLRTRLDLVRLRLGL</sequence>
<dbReference type="AlphaFoldDB" id="A0A846QNV1"/>
<dbReference type="Proteomes" id="UP000580856">
    <property type="component" value="Unassembled WGS sequence"/>
</dbReference>
<accession>A0A846QNV1</accession>
<reference evidence="1 2" key="1">
    <citation type="submission" date="2020-03" db="EMBL/GenBank/DDBJ databases">
        <title>Genomic Encyclopedia of Type Strains, Phase IV (KMG-IV): sequencing the most valuable type-strain genomes for metagenomic binning, comparative biology and taxonomic classification.</title>
        <authorList>
            <person name="Goeker M."/>
        </authorList>
    </citation>
    <scope>NUCLEOTIDE SEQUENCE [LARGE SCALE GENOMIC DNA]</scope>
    <source>
        <strain evidence="1 2">DSM 24233</strain>
    </source>
</reference>
<dbReference type="RefSeq" id="WP_167941060.1">
    <property type="nucleotide sequence ID" value="NZ_JAATJA010000002.1"/>
</dbReference>
<comment type="caution">
    <text evidence="1">The sequence shown here is derived from an EMBL/GenBank/DDBJ whole genome shotgun (WGS) entry which is preliminary data.</text>
</comment>
<keyword evidence="2" id="KW-1185">Reference proteome</keyword>
<evidence type="ECO:0000313" key="2">
    <source>
        <dbReference type="Proteomes" id="UP000580856"/>
    </source>
</evidence>
<protein>
    <submittedName>
        <fullName evidence="1">Uncharacterized protein</fullName>
    </submittedName>
</protein>
<name>A0A846QNV1_9BACT</name>
<dbReference type="EMBL" id="JAATJA010000002">
    <property type="protein sequence ID" value="NJB67953.1"/>
    <property type="molecule type" value="Genomic_DNA"/>
</dbReference>
<proteinExistence type="predicted"/>
<organism evidence="1 2">
    <name type="scientific">Desulfobaculum xiamenense</name>
    <dbReference type="NCBI Taxonomy" id="995050"/>
    <lineage>
        <taxon>Bacteria</taxon>
        <taxon>Pseudomonadati</taxon>
        <taxon>Thermodesulfobacteriota</taxon>
        <taxon>Desulfovibrionia</taxon>
        <taxon>Desulfovibrionales</taxon>
        <taxon>Desulfovibrionaceae</taxon>
        <taxon>Desulfobaculum</taxon>
    </lineage>
</organism>